<organism evidence="1 2">
    <name type="scientific">Fructobacillus fructosus</name>
    <dbReference type="NCBI Taxonomy" id="1631"/>
    <lineage>
        <taxon>Bacteria</taxon>
        <taxon>Bacillati</taxon>
        <taxon>Bacillota</taxon>
        <taxon>Bacilli</taxon>
        <taxon>Lactobacillales</taxon>
        <taxon>Lactobacillaceae</taxon>
        <taxon>Fructobacillus</taxon>
    </lineage>
</organism>
<comment type="caution">
    <text evidence="1">The sequence shown here is derived from an EMBL/GenBank/DDBJ whole genome shotgun (WGS) entry which is preliminary data.</text>
</comment>
<protein>
    <submittedName>
        <fullName evidence="1">Uncharacterized protein</fullName>
    </submittedName>
</protein>
<evidence type="ECO:0000313" key="1">
    <source>
        <dbReference type="EMBL" id="CAK1225021.1"/>
    </source>
</evidence>
<gene>
    <name evidence="1" type="ORF">R54839_PPFHFPJH_00150</name>
</gene>
<sequence>MNIFIAILLVVMAGIIFGQKWKMSKLYQGVVFYRYYSKLHENKAIYAEEEAESFRDLLNQLGYDVDRLSNGDKTQKTLTEEEAWAIYDRQQIRKARLKVADEELEEAERVYNMNS</sequence>
<dbReference type="EMBL" id="CAUZLR010000001">
    <property type="protein sequence ID" value="CAK1225021.1"/>
    <property type="molecule type" value="Genomic_DNA"/>
</dbReference>
<keyword evidence="2" id="KW-1185">Reference proteome</keyword>
<name>A0ABM9MLN7_9LACO</name>
<dbReference type="RefSeq" id="WP_338345781.1">
    <property type="nucleotide sequence ID" value="NZ_CAUZLR010000001.1"/>
</dbReference>
<accession>A0ABM9MLN7</accession>
<proteinExistence type="predicted"/>
<reference evidence="1 2" key="1">
    <citation type="submission" date="2023-10" db="EMBL/GenBank/DDBJ databases">
        <authorList>
            <person name="Botero Cardona J."/>
        </authorList>
    </citation>
    <scope>NUCLEOTIDE SEQUENCE [LARGE SCALE GENOMIC DNA]</scope>
    <source>
        <strain evidence="1 2">R-54839</strain>
    </source>
</reference>
<evidence type="ECO:0000313" key="2">
    <source>
        <dbReference type="Proteomes" id="UP001314261"/>
    </source>
</evidence>
<dbReference type="Proteomes" id="UP001314261">
    <property type="component" value="Unassembled WGS sequence"/>
</dbReference>